<sequence length="492" mass="55066">MPRKRAPTTPEDLALWRDHGIRVRRLSPAEHAALYRAVPKPKPKPPAVALETVNARLRARPFEPHREPMALAACDLVAVVFALVEEHEQQLCLRRRARRPADAASFKATVTALVSDLAHQFLSDAGGTLAVPRSKRELGRKKDRYDAWFLGETFPRTLDLMKDAGLLVQHEGTWHYGTFGQQSFKTVIEPGPALIAALSRYPDLTAADFAIGEGKETIVLKWSNSHPNPRLRGRKVDYDDTPETVRMGEEMTTLNDWWAGADLSLSPGYTPEAPVNLSRRSMSRIFSADDPNFGRGGRLYHSFWLDMPSDDRAALLIAGEPVVSLDFSAAFLRMAYGRVSEPVPEEDLYAVGKLAQWPRSIVKPLVNAMLDDRTKMDDPAAVSGLRYWPKDVQSQLKEDWPDHPGLAVVRTVIEQEHAPIRPLFYRGIGMEFQALESRIVIAVLLTLRSMGIVGLPVHDCVIVPEKHEAVTKDLMMTEFRRVANAEAVVRRA</sequence>
<dbReference type="RefSeq" id="WP_034832611.1">
    <property type="nucleotide sequence ID" value="NZ_JANX01000035.1"/>
</dbReference>
<comment type="caution">
    <text evidence="1">The sequence shown here is derived from an EMBL/GenBank/DDBJ whole genome shotgun (WGS) entry which is preliminary data.</text>
</comment>
<organism evidence="1 2">
    <name type="scientific">Inquilinus limosus MP06</name>
    <dbReference type="NCBI Taxonomy" id="1398085"/>
    <lineage>
        <taxon>Bacteria</taxon>
        <taxon>Pseudomonadati</taxon>
        <taxon>Pseudomonadota</taxon>
        <taxon>Alphaproteobacteria</taxon>
        <taxon>Rhodospirillales</taxon>
        <taxon>Rhodospirillaceae</taxon>
        <taxon>Inquilinus</taxon>
    </lineage>
</organism>
<reference evidence="1 2" key="1">
    <citation type="submission" date="2014-01" db="EMBL/GenBank/DDBJ databases">
        <title>Genome sequence determination for a cystic fibrosis isolate, Inquilinus limosus.</title>
        <authorList>
            <person name="Pino M."/>
            <person name="Di Conza J."/>
            <person name="Gutkind G."/>
        </authorList>
    </citation>
    <scope>NUCLEOTIDE SEQUENCE [LARGE SCALE GENOMIC DNA]</scope>
    <source>
        <strain evidence="1 2">MP06</strain>
    </source>
</reference>
<dbReference type="OrthoDB" id="7059994at2"/>
<dbReference type="AlphaFoldDB" id="A0A0A0DBC1"/>
<evidence type="ECO:0000313" key="1">
    <source>
        <dbReference type="EMBL" id="KGM35310.1"/>
    </source>
</evidence>
<accession>A0A0A0DBC1</accession>
<evidence type="ECO:0000313" key="2">
    <source>
        <dbReference type="Proteomes" id="UP000029995"/>
    </source>
</evidence>
<gene>
    <name evidence="1" type="ORF">P409_05200</name>
</gene>
<dbReference type="EMBL" id="JANX01000035">
    <property type="protein sequence ID" value="KGM35310.1"/>
    <property type="molecule type" value="Genomic_DNA"/>
</dbReference>
<protein>
    <submittedName>
        <fullName evidence="1">Uncharacterized protein</fullName>
    </submittedName>
</protein>
<name>A0A0A0DBC1_9PROT</name>
<dbReference type="Proteomes" id="UP000029995">
    <property type="component" value="Unassembled WGS sequence"/>
</dbReference>
<proteinExistence type="predicted"/>